<dbReference type="GO" id="GO:0042134">
    <property type="term" value="F:rRNA primary transcript binding"/>
    <property type="evidence" value="ECO:0007669"/>
    <property type="project" value="InterPro"/>
</dbReference>
<gene>
    <name evidence="3" type="ORF">CDD82_7980</name>
</gene>
<dbReference type="GO" id="GO:0000172">
    <property type="term" value="C:ribonuclease MRP complex"/>
    <property type="evidence" value="ECO:0007669"/>
    <property type="project" value="InterPro"/>
</dbReference>
<feature type="compositionally biased region" description="Polar residues" evidence="1">
    <location>
        <begin position="186"/>
        <end position="196"/>
    </location>
</feature>
<dbReference type="AlphaFoldDB" id="A0A2C5YND1"/>
<feature type="region of interest" description="Disordered" evidence="1">
    <location>
        <begin position="127"/>
        <end position="196"/>
    </location>
</feature>
<protein>
    <recommendedName>
        <fullName evidence="2">RNase MRP protein 1 RNA binding domain-containing protein</fullName>
    </recommendedName>
</protein>
<dbReference type="InterPro" id="IPR047204">
    <property type="entry name" value="RMP1_RBD"/>
</dbReference>
<evidence type="ECO:0000259" key="2">
    <source>
        <dbReference type="Pfam" id="PF20945"/>
    </source>
</evidence>
<dbReference type="Pfam" id="PF20945">
    <property type="entry name" value="RMP1"/>
    <property type="match status" value="1"/>
</dbReference>
<dbReference type="EMBL" id="NJEU01000994">
    <property type="protein sequence ID" value="PHH69123.1"/>
    <property type="molecule type" value="Genomic_DNA"/>
</dbReference>
<keyword evidence="4" id="KW-1185">Reference proteome</keyword>
<proteinExistence type="predicted"/>
<dbReference type="PANTHER" id="PTHR37792">
    <property type="entry name" value="RIBONUCLEASE MRP PROTEIN SUBUNIT RMP1"/>
    <property type="match status" value="1"/>
</dbReference>
<dbReference type="GO" id="GO:0000294">
    <property type="term" value="P:nuclear-transcribed mRNA catabolic process, RNase MRP-dependent"/>
    <property type="evidence" value="ECO:0007669"/>
    <property type="project" value="TreeGrafter"/>
</dbReference>
<evidence type="ECO:0000313" key="4">
    <source>
        <dbReference type="Proteomes" id="UP000224854"/>
    </source>
</evidence>
<dbReference type="Proteomes" id="UP000224854">
    <property type="component" value="Unassembled WGS sequence"/>
</dbReference>
<dbReference type="OrthoDB" id="5414547at2759"/>
<dbReference type="InterPro" id="IPR047205">
    <property type="entry name" value="RMP1"/>
</dbReference>
<feature type="compositionally biased region" description="Basic residues" evidence="1">
    <location>
        <begin position="174"/>
        <end position="183"/>
    </location>
</feature>
<evidence type="ECO:0000313" key="3">
    <source>
        <dbReference type="EMBL" id="PHH69123.1"/>
    </source>
</evidence>
<comment type="caution">
    <text evidence="3">The sequence shown here is derived from an EMBL/GenBank/DDBJ whole genome shotgun (WGS) entry which is preliminary data.</text>
</comment>
<reference evidence="3 4" key="1">
    <citation type="submission" date="2017-06" db="EMBL/GenBank/DDBJ databases">
        <title>Ant-infecting Ophiocordyceps genomes reveal a high diversity of potential behavioral manipulation genes and a possible major role for enterotoxins.</title>
        <authorList>
            <person name="De Bekker C."/>
            <person name="Evans H.C."/>
            <person name="Brachmann A."/>
            <person name="Hughes D.P."/>
        </authorList>
    </citation>
    <scope>NUCLEOTIDE SEQUENCE [LARGE SCALE GENOMIC DNA]</scope>
    <source>
        <strain evidence="3 4">1348a</strain>
    </source>
</reference>
<sequence>MASSPPDSLAALAALLPILHAFNHRHHNQHRSTHWWTSFNLLRRSLHALASNPPDARPHLRRLNNHLLPRAYISFSQLVSDQQFAPLGILLLTILARVNSILAANAHEPQAQSSTCLQSDYLDRGITIPRPSSSPAPAPHSLPDSTTPLPKSSVNLDTPTCHSTELPDTSITKNKNKSKRKKKSDTLSSLFASLDS</sequence>
<organism evidence="3 4">
    <name type="scientific">Ophiocordyceps australis</name>
    <dbReference type="NCBI Taxonomy" id="1399860"/>
    <lineage>
        <taxon>Eukaryota</taxon>
        <taxon>Fungi</taxon>
        <taxon>Dikarya</taxon>
        <taxon>Ascomycota</taxon>
        <taxon>Pezizomycotina</taxon>
        <taxon>Sordariomycetes</taxon>
        <taxon>Hypocreomycetidae</taxon>
        <taxon>Hypocreales</taxon>
        <taxon>Ophiocordycipitaceae</taxon>
        <taxon>Ophiocordyceps</taxon>
    </lineage>
</organism>
<evidence type="ECO:0000256" key="1">
    <source>
        <dbReference type="SAM" id="MobiDB-lite"/>
    </source>
</evidence>
<dbReference type="GO" id="GO:0000466">
    <property type="term" value="P:maturation of 5.8S rRNA from tricistronic rRNA transcript (SSU-rRNA, 5.8S rRNA, LSU-rRNA)"/>
    <property type="evidence" value="ECO:0007669"/>
    <property type="project" value="TreeGrafter"/>
</dbReference>
<dbReference type="CDD" id="cd22573">
    <property type="entry name" value="RMP1_RBD"/>
    <property type="match status" value="1"/>
</dbReference>
<feature type="domain" description="RNase MRP protein 1 RNA binding" evidence="2">
    <location>
        <begin position="18"/>
        <end position="97"/>
    </location>
</feature>
<name>A0A2C5YND1_9HYPO</name>
<accession>A0A2C5YND1</accession>
<feature type="compositionally biased region" description="Polar residues" evidence="1">
    <location>
        <begin position="146"/>
        <end position="172"/>
    </location>
</feature>
<dbReference type="PANTHER" id="PTHR37792:SF1">
    <property type="entry name" value="RIBONUCLEASE MRP PROTEIN SUBUNIT RMP1"/>
    <property type="match status" value="1"/>
</dbReference>